<dbReference type="Proteomes" id="UP000238356">
    <property type="component" value="Unassembled WGS sequence"/>
</dbReference>
<dbReference type="InterPro" id="IPR036250">
    <property type="entry name" value="AcylCo_DH-like_C"/>
</dbReference>
<name>A0A2S6AD51_9NOCA</name>
<evidence type="ECO:0000259" key="7">
    <source>
        <dbReference type="Pfam" id="PF00441"/>
    </source>
</evidence>
<evidence type="ECO:0000313" key="11">
    <source>
        <dbReference type="Proteomes" id="UP000238356"/>
    </source>
</evidence>
<dbReference type="SUPFAM" id="SSF47203">
    <property type="entry name" value="Acyl-CoA dehydrogenase C-terminal domain-like"/>
    <property type="match status" value="1"/>
</dbReference>
<keyword evidence="5 6" id="KW-0560">Oxidoreductase</keyword>
<keyword evidence="11" id="KW-1185">Reference proteome</keyword>
<dbReference type="InterPro" id="IPR013786">
    <property type="entry name" value="AcylCoA_DH/ox_N"/>
</dbReference>
<dbReference type="FunFam" id="2.40.110.10:FF:000011">
    <property type="entry name" value="Acyl-CoA dehydrogenase FadE34"/>
    <property type="match status" value="1"/>
</dbReference>
<feature type="domain" description="Acyl-CoA dehydrogenase/oxidase N-terminal" evidence="9">
    <location>
        <begin position="8"/>
        <end position="121"/>
    </location>
</feature>
<sequence length="384" mass="42929">MDFTMGEAADALRDELRRLVSQHVPADFLGAFTDDPADLAVAQHFCGVLAERGLLCAAWPREFGGRGGSVWEQTVVREEMWAHHEPRGAQYMGVNWVGPALMRHGTPQQQRTHLPPIARGEVIWCQGFSEPEAGSDLASLRTTARRDGDGWLISGQKIWTSYATMAQWCFLLARTATGERKQQGLTIFLVPMTAPGVQVRPIRAMMGPHHLNEVFFDQLRVTEADVLGTVGDGWKVVQEVLAFERVGIARYARCERLLRAAPEVLGDRWAEVPAELRGRWARMLVHCRRARLLAYRVVAMQHEDRVAPGDAAAYRIAVTRLDQDSAEVLTELADQLDTAPDARRESWFRRAVADHWRYSQAATIASGSIEMQRLLLSRALLGAS</sequence>
<feature type="domain" description="Acyl-CoA dehydrogenase/oxidase C-terminal" evidence="7">
    <location>
        <begin position="231"/>
        <end position="381"/>
    </location>
</feature>
<dbReference type="Pfam" id="PF02770">
    <property type="entry name" value="Acyl-CoA_dh_M"/>
    <property type="match status" value="1"/>
</dbReference>
<dbReference type="Gene3D" id="2.40.110.10">
    <property type="entry name" value="Butyryl-CoA Dehydrogenase, subunit A, domain 2"/>
    <property type="match status" value="1"/>
</dbReference>
<evidence type="ECO:0000256" key="1">
    <source>
        <dbReference type="ARBA" id="ARBA00001974"/>
    </source>
</evidence>
<organism evidence="10 11">
    <name type="scientific">Nocardia nova</name>
    <dbReference type="NCBI Taxonomy" id="37330"/>
    <lineage>
        <taxon>Bacteria</taxon>
        <taxon>Bacillati</taxon>
        <taxon>Actinomycetota</taxon>
        <taxon>Actinomycetes</taxon>
        <taxon>Mycobacteriales</taxon>
        <taxon>Nocardiaceae</taxon>
        <taxon>Nocardia</taxon>
    </lineage>
</organism>
<dbReference type="InterPro" id="IPR009075">
    <property type="entry name" value="AcylCo_DH/oxidase_C"/>
</dbReference>
<keyword evidence="3 6" id="KW-0285">Flavoprotein</keyword>
<dbReference type="InterPro" id="IPR006091">
    <property type="entry name" value="Acyl-CoA_Oxase/DH_mid-dom"/>
</dbReference>
<dbReference type="PANTHER" id="PTHR43292">
    <property type="entry name" value="ACYL-COA DEHYDROGENASE"/>
    <property type="match status" value="1"/>
</dbReference>
<dbReference type="Gene3D" id="1.10.540.10">
    <property type="entry name" value="Acyl-CoA dehydrogenase/oxidase, N-terminal domain"/>
    <property type="match status" value="1"/>
</dbReference>
<protein>
    <submittedName>
        <fullName evidence="10">Acyl-CoA dehydrogenase</fullName>
    </submittedName>
</protein>
<dbReference type="EMBL" id="PSZD01000002">
    <property type="protein sequence ID" value="PPJ32032.1"/>
    <property type="molecule type" value="Genomic_DNA"/>
</dbReference>
<evidence type="ECO:0000256" key="5">
    <source>
        <dbReference type="ARBA" id="ARBA00023002"/>
    </source>
</evidence>
<dbReference type="PANTHER" id="PTHR43292:SF3">
    <property type="entry name" value="ACYL-COA DEHYDROGENASE FADE29"/>
    <property type="match status" value="1"/>
</dbReference>
<dbReference type="GO" id="GO:0005886">
    <property type="term" value="C:plasma membrane"/>
    <property type="evidence" value="ECO:0007669"/>
    <property type="project" value="TreeGrafter"/>
</dbReference>
<comment type="similarity">
    <text evidence="2 6">Belongs to the acyl-CoA dehydrogenase family.</text>
</comment>
<reference evidence="10 11" key="1">
    <citation type="submission" date="2018-02" db="EMBL/GenBank/DDBJ databases">
        <title>8 Nocardia nova and 1 Nocardia cyriacigeorgica strain used for evolution to TMP-SMX.</title>
        <authorList>
            <person name="Mehta H."/>
            <person name="Weng J."/>
            <person name="Shamoo Y."/>
        </authorList>
    </citation>
    <scope>NUCLEOTIDE SEQUENCE [LARGE SCALE GENOMIC DNA]</scope>
    <source>
        <strain evidence="10 11">BAA2227</strain>
    </source>
</reference>
<accession>A0A2S6AD51</accession>
<dbReference type="GO" id="GO:0050660">
    <property type="term" value="F:flavin adenine dinucleotide binding"/>
    <property type="evidence" value="ECO:0007669"/>
    <property type="project" value="InterPro"/>
</dbReference>
<dbReference type="GO" id="GO:0016627">
    <property type="term" value="F:oxidoreductase activity, acting on the CH-CH group of donors"/>
    <property type="evidence" value="ECO:0007669"/>
    <property type="project" value="InterPro"/>
</dbReference>
<dbReference type="Pfam" id="PF02771">
    <property type="entry name" value="Acyl-CoA_dh_N"/>
    <property type="match status" value="1"/>
</dbReference>
<evidence type="ECO:0000259" key="8">
    <source>
        <dbReference type="Pfam" id="PF02770"/>
    </source>
</evidence>
<evidence type="ECO:0000256" key="6">
    <source>
        <dbReference type="RuleBase" id="RU362125"/>
    </source>
</evidence>
<evidence type="ECO:0000259" key="9">
    <source>
        <dbReference type="Pfam" id="PF02771"/>
    </source>
</evidence>
<dbReference type="InterPro" id="IPR037069">
    <property type="entry name" value="AcylCoA_DH/ox_N_sf"/>
</dbReference>
<dbReference type="InterPro" id="IPR052161">
    <property type="entry name" value="Mycobact_Acyl-CoA_DH"/>
</dbReference>
<comment type="cofactor">
    <cofactor evidence="1 6">
        <name>FAD</name>
        <dbReference type="ChEBI" id="CHEBI:57692"/>
    </cofactor>
</comment>
<evidence type="ECO:0000256" key="2">
    <source>
        <dbReference type="ARBA" id="ARBA00009347"/>
    </source>
</evidence>
<evidence type="ECO:0000313" key="10">
    <source>
        <dbReference type="EMBL" id="PPJ32032.1"/>
    </source>
</evidence>
<keyword evidence="4 6" id="KW-0274">FAD</keyword>
<feature type="domain" description="Acyl-CoA oxidase/dehydrogenase middle" evidence="8">
    <location>
        <begin position="125"/>
        <end position="218"/>
    </location>
</feature>
<evidence type="ECO:0000256" key="3">
    <source>
        <dbReference type="ARBA" id="ARBA00022630"/>
    </source>
</evidence>
<dbReference type="Pfam" id="PF00441">
    <property type="entry name" value="Acyl-CoA_dh_1"/>
    <property type="match status" value="1"/>
</dbReference>
<dbReference type="SUPFAM" id="SSF56645">
    <property type="entry name" value="Acyl-CoA dehydrogenase NM domain-like"/>
    <property type="match status" value="1"/>
</dbReference>
<dbReference type="RefSeq" id="WP_063018438.1">
    <property type="nucleotide sequence ID" value="NZ_PSZD01000002.1"/>
</dbReference>
<dbReference type="InterPro" id="IPR046373">
    <property type="entry name" value="Acyl-CoA_Oxase/DH_mid-dom_sf"/>
</dbReference>
<dbReference type="Gene3D" id="1.20.140.10">
    <property type="entry name" value="Butyryl-CoA Dehydrogenase, subunit A, domain 3"/>
    <property type="match status" value="1"/>
</dbReference>
<proteinExistence type="inferred from homology"/>
<comment type="caution">
    <text evidence="10">The sequence shown here is derived from an EMBL/GenBank/DDBJ whole genome shotgun (WGS) entry which is preliminary data.</text>
</comment>
<evidence type="ECO:0000256" key="4">
    <source>
        <dbReference type="ARBA" id="ARBA00022827"/>
    </source>
</evidence>
<dbReference type="InterPro" id="IPR009100">
    <property type="entry name" value="AcylCoA_DH/oxidase_NM_dom_sf"/>
</dbReference>
<gene>
    <name evidence="10" type="ORF">C5F51_04090</name>
</gene>
<dbReference type="AlphaFoldDB" id="A0A2S6AD51"/>